<dbReference type="Pfam" id="PF05940">
    <property type="entry name" value="NnrS"/>
    <property type="match status" value="1"/>
</dbReference>
<protein>
    <submittedName>
        <fullName evidence="2">NnrS family protein</fullName>
    </submittedName>
</protein>
<feature type="transmembrane region" description="Helical" evidence="1">
    <location>
        <begin position="60"/>
        <end position="80"/>
    </location>
</feature>
<dbReference type="RefSeq" id="WP_127748942.1">
    <property type="nucleotide sequence ID" value="NZ_CP033219.1"/>
</dbReference>
<feature type="transmembrane region" description="Helical" evidence="1">
    <location>
        <begin position="326"/>
        <end position="345"/>
    </location>
</feature>
<feature type="transmembrane region" description="Helical" evidence="1">
    <location>
        <begin position="110"/>
        <end position="131"/>
    </location>
</feature>
<organism evidence="2 3">
    <name type="scientific">Parasedimentitalea marina</name>
    <dbReference type="NCBI Taxonomy" id="2483033"/>
    <lineage>
        <taxon>Bacteria</taxon>
        <taxon>Pseudomonadati</taxon>
        <taxon>Pseudomonadota</taxon>
        <taxon>Alphaproteobacteria</taxon>
        <taxon>Rhodobacterales</taxon>
        <taxon>Paracoccaceae</taxon>
        <taxon>Parasedimentitalea</taxon>
    </lineage>
</organism>
<feature type="transmembrane region" description="Helical" evidence="1">
    <location>
        <begin position="214"/>
        <end position="231"/>
    </location>
</feature>
<keyword evidence="1" id="KW-1133">Transmembrane helix</keyword>
<dbReference type="AlphaFoldDB" id="A0A3T0N2Z2"/>
<sequence length="389" mass="42388">MTPRNEYTGPTLLSYGFRPFFLLALGFASITILIWMAVYQGDLSLSGPFQSVDWHIHEMLFGYTSAVITGFLFTAIPNWTGRMPVRGWPLGALSLLWIAGRLAVAGLIPVSFIATMVIDCGYLVAILAIVLREIIAGKNWRNLVVIGPIGLFLIANVLFYIEVLQNGESDYGRRLGFAVVIFLITLIGGRIIPSFTRNWLVKNNPGPLPVPMNRFDKICIMSAAIVLVLWVAIPDTLISQGTLIVAAILQAARLSRWRGARVRASMLLLMLHIAYAFIPLGLLLLGLGLTVSGLHVFGIGAIGGMTLAVIIRATLGHTGRDLATTWDLSAAFLLLLLAAAIRSVLVEFTADPLTALWAGAILWTVAFATVLIRVGPWFCGQNPTRRRPN</sequence>
<dbReference type="InterPro" id="IPR010266">
    <property type="entry name" value="NnrS"/>
</dbReference>
<feature type="transmembrane region" description="Helical" evidence="1">
    <location>
        <begin position="267"/>
        <end position="288"/>
    </location>
</feature>
<proteinExistence type="predicted"/>
<feature type="transmembrane region" description="Helical" evidence="1">
    <location>
        <begin position="20"/>
        <end position="40"/>
    </location>
</feature>
<accession>A0A3T0N2Z2</accession>
<reference evidence="2 3" key="1">
    <citation type="submission" date="2018-10" db="EMBL/GenBank/DDBJ databases">
        <title>Parasedimentitalea marina sp. nov., a psychrophilic bacterium isolated from deep seawater of the New Britain Trench.</title>
        <authorList>
            <person name="Cao J."/>
        </authorList>
    </citation>
    <scope>NUCLEOTIDE SEQUENCE [LARGE SCALE GENOMIC DNA]</scope>
    <source>
        <strain evidence="2 3">W43</strain>
    </source>
</reference>
<evidence type="ECO:0000313" key="2">
    <source>
        <dbReference type="EMBL" id="AZV78380.1"/>
    </source>
</evidence>
<dbReference type="EMBL" id="CP033219">
    <property type="protein sequence ID" value="AZV78380.1"/>
    <property type="molecule type" value="Genomic_DNA"/>
</dbReference>
<feature type="transmembrane region" description="Helical" evidence="1">
    <location>
        <begin position="143"/>
        <end position="163"/>
    </location>
</feature>
<keyword evidence="3" id="KW-1185">Reference proteome</keyword>
<name>A0A3T0N2Z2_9RHOB</name>
<evidence type="ECO:0000256" key="1">
    <source>
        <dbReference type="SAM" id="Phobius"/>
    </source>
</evidence>
<keyword evidence="1" id="KW-0812">Transmembrane</keyword>
<dbReference type="Proteomes" id="UP000283063">
    <property type="component" value="Chromosome"/>
</dbReference>
<feature type="transmembrane region" description="Helical" evidence="1">
    <location>
        <begin position="237"/>
        <end position="255"/>
    </location>
</feature>
<keyword evidence="1" id="KW-0472">Membrane</keyword>
<dbReference type="OrthoDB" id="9770040at2"/>
<feature type="transmembrane region" description="Helical" evidence="1">
    <location>
        <begin position="175"/>
        <end position="193"/>
    </location>
</feature>
<feature type="transmembrane region" description="Helical" evidence="1">
    <location>
        <begin position="357"/>
        <end position="379"/>
    </location>
</feature>
<feature type="transmembrane region" description="Helical" evidence="1">
    <location>
        <begin position="294"/>
        <end position="314"/>
    </location>
</feature>
<dbReference type="KEGG" id="sedi:EBB79_11160"/>
<feature type="transmembrane region" description="Helical" evidence="1">
    <location>
        <begin position="87"/>
        <end position="104"/>
    </location>
</feature>
<gene>
    <name evidence="2" type="ORF">EBB79_11160</name>
</gene>
<evidence type="ECO:0000313" key="3">
    <source>
        <dbReference type="Proteomes" id="UP000283063"/>
    </source>
</evidence>